<protein>
    <recommendedName>
        <fullName evidence="3">ATP-grasp domain-containing protein</fullName>
    </recommendedName>
</protein>
<comment type="caution">
    <text evidence="1">The sequence shown here is derived from an EMBL/GenBank/DDBJ whole genome shotgun (WGS) entry which is preliminary data.</text>
</comment>
<gene>
    <name evidence="1" type="ORF">ADK38_12075</name>
</gene>
<evidence type="ECO:0008006" key="3">
    <source>
        <dbReference type="Google" id="ProtNLM"/>
    </source>
</evidence>
<organism evidence="1 2">
    <name type="scientific">Streptomyces varsoviensis</name>
    <dbReference type="NCBI Taxonomy" id="67373"/>
    <lineage>
        <taxon>Bacteria</taxon>
        <taxon>Bacillati</taxon>
        <taxon>Actinomycetota</taxon>
        <taxon>Actinomycetes</taxon>
        <taxon>Kitasatosporales</taxon>
        <taxon>Streptomycetaceae</taxon>
        <taxon>Streptomyces</taxon>
    </lineage>
</organism>
<dbReference type="Proteomes" id="UP000037020">
    <property type="component" value="Unassembled WGS sequence"/>
</dbReference>
<sequence length="117" mass="11436">MTNLHLGGARGDLAAARAAAEAAGTAWPEVLGRCEAAAACFPGTLCVGVDLLPGSGWRRFAVGEVNAFGDLLPGLTGLAGSGAESLDTYGAQVAAVLRGDGPAARTPAPLAPAAHAD</sequence>
<reference evidence="1 2" key="1">
    <citation type="submission" date="2015-07" db="EMBL/GenBank/DDBJ databases">
        <authorList>
            <person name="Ju K.-S."/>
            <person name="Doroghazi J.R."/>
            <person name="Metcalf W.W."/>
        </authorList>
    </citation>
    <scope>NUCLEOTIDE SEQUENCE [LARGE SCALE GENOMIC DNA]</scope>
    <source>
        <strain evidence="1 2">NRRL B-3589</strain>
    </source>
</reference>
<evidence type="ECO:0000313" key="1">
    <source>
        <dbReference type="EMBL" id="KOG89835.1"/>
    </source>
</evidence>
<dbReference type="EMBL" id="LGUT01001011">
    <property type="protein sequence ID" value="KOG89835.1"/>
    <property type="molecule type" value="Genomic_DNA"/>
</dbReference>
<proteinExistence type="predicted"/>
<evidence type="ECO:0000313" key="2">
    <source>
        <dbReference type="Proteomes" id="UP000037020"/>
    </source>
</evidence>
<name>A0ABR5J8W4_9ACTN</name>
<accession>A0ABR5J8W4</accession>
<keyword evidence="2" id="KW-1185">Reference proteome</keyword>